<gene>
    <name evidence="9" type="ORF">GCM10008967_43430</name>
</gene>
<evidence type="ECO:0000256" key="5">
    <source>
        <dbReference type="ARBA" id="ARBA00023124"/>
    </source>
</evidence>
<dbReference type="Pfam" id="PF02586">
    <property type="entry name" value="SRAP"/>
    <property type="match status" value="1"/>
</dbReference>
<evidence type="ECO:0000256" key="6">
    <source>
        <dbReference type="ARBA" id="ARBA00023125"/>
    </source>
</evidence>
<dbReference type="RefSeq" id="WP_343804220.1">
    <property type="nucleotide sequence ID" value="NZ_BAAADJ010000064.1"/>
</dbReference>
<evidence type="ECO:0000256" key="3">
    <source>
        <dbReference type="ARBA" id="ARBA00022763"/>
    </source>
</evidence>
<dbReference type="InterPro" id="IPR003738">
    <property type="entry name" value="SRAP"/>
</dbReference>
<comment type="similarity">
    <text evidence="1 8">Belongs to the SOS response-associated peptidase family.</text>
</comment>
<protein>
    <recommendedName>
        <fullName evidence="8">Abasic site processing protein</fullName>
        <ecNumber evidence="8">3.4.-.-</ecNumber>
    </recommendedName>
</protein>
<keyword evidence="6" id="KW-0238">DNA-binding</keyword>
<dbReference type="PANTHER" id="PTHR13604">
    <property type="entry name" value="DC12-RELATED"/>
    <property type="match status" value="1"/>
</dbReference>
<dbReference type="InterPro" id="IPR036590">
    <property type="entry name" value="SRAP-like"/>
</dbReference>
<keyword evidence="3" id="KW-0227">DNA damage</keyword>
<evidence type="ECO:0000313" key="9">
    <source>
        <dbReference type="EMBL" id="GAA0348423.1"/>
    </source>
</evidence>
<evidence type="ECO:0000256" key="1">
    <source>
        <dbReference type="ARBA" id="ARBA00008136"/>
    </source>
</evidence>
<dbReference type="PANTHER" id="PTHR13604:SF0">
    <property type="entry name" value="ABASIC SITE PROCESSING PROTEIN HMCES"/>
    <property type="match status" value="1"/>
</dbReference>
<evidence type="ECO:0000313" key="10">
    <source>
        <dbReference type="Proteomes" id="UP001500782"/>
    </source>
</evidence>
<reference evidence="10" key="1">
    <citation type="journal article" date="2019" name="Int. J. Syst. Evol. Microbiol.">
        <title>The Global Catalogue of Microorganisms (GCM) 10K type strain sequencing project: providing services to taxonomists for standard genome sequencing and annotation.</title>
        <authorList>
            <consortium name="The Broad Institute Genomics Platform"/>
            <consortium name="The Broad Institute Genome Sequencing Center for Infectious Disease"/>
            <person name="Wu L."/>
            <person name="Ma J."/>
        </authorList>
    </citation>
    <scope>NUCLEOTIDE SEQUENCE [LARGE SCALE GENOMIC DNA]</scope>
    <source>
        <strain evidence="10">JCM 9731</strain>
    </source>
</reference>
<proteinExistence type="inferred from homology"/>
<evidence type="ECO:0000256" key="4">
    <source>
        <dbReference type="ARBA" id="ARBA00022801"/>
    </source>
</evidence>
<comment type="caution">
    <text evidence="9">The sequence shown here is derived from an EMBL/GenBank/DDBJ whole genome shotgun (WGS) entry which is preliminary data.</text>
</comment>
<keyword evidence="5" id="KW-0190">Covalent protein-DNA linkage</keyword>
<dbReference type="Proteomes" id="UP001500782">
    <property type="component" value="Unassembled WGS sequence"/>
</dbReference>
<dbReference type="Gene3D" id="3.90.1680.10">
    <property type="entry name" value="SOS response associated peptidase-like"/>
    <property type="match status" value="1"/>
</dbReference>
<name>A0ABP3GPE1_9BACI</name>
<keyword evidence="2 8" id="KW-0645">Protease</keyword>
<evidence type="ECO:0000256" key="8">
    <source>
        <dbReference type="RuleBase" id="RU364100"/>
    </source>
</evidence>
<evidence type="ECO:0000256" key="2">
    <source>
        <dbReference type="ARBA" id="ARBA00022670"/>
    </source>
</evidence>
<keyword evidence="4 8" id="KW-0378">Hydrolase</keyword>
<dbReference type="SUPFAM" id="SSF143081">
    <property type="entry name" value="BB1717-like"/>
    <property type="match status" value="1"/>
</dbReference>
<dbReference type="EC" id="3.4.-.-" evidence="8"/>
<evidence type="ECO:0000256" key="7">
    <source>
        <dbReference type="ARBA" id="ARBA00023239"/>
    </source>
</evidence>
<accession>A0ABP3GPE1</accession>
<sequence length="219" mass="25423">MCGRYSLTISPEDIIENFLIDEFLVDDWSPRFNIAPSQMVLGAVEHAGKRRAGYFRWGLTPSWVKETSNWKPLINARSETMDEKSSFKHLVNKRRCVIFADGFYEWKKENGKRVPVRFVKLDRKPFAFAGLWDKSHTQSHPTCTIITTSPNNIVSPIHNRMPAIIQNEQLSFWLDHQNDFEQLKSLLEPFPSDKMISYDVSPQVNSPRVDHPSLIEMVE</sequence>
<dbReference type="EMBL" id="BAAADJ010000064">
    <property type="protein sequence ID" value="GAA0348423.1"/>
    <property type="molecule type" value="Genomic_DNA"/>
</dbReference>
<keyword evidence="7" id="KW-0456">Lyase</keyword>
<organism evidence="9 10">
    <name type="scientific">Bacillus carboniphilus</name>
    <dbReference type="NCBI Taxonomy" id="86663"/>
    <lineage>
        <taxon>Bacteria</taxon>
        <taxon>Bacillati</taxon>
        <taxon>Bacillota</taxon>
        <taxon>Bacilli</taxon>
        <taxon>Bacillales</taxon>
        <taxon>Bacillaceae</taxon>
        <taxon>Bacillus</taxon>
    </lineage>
</organism>
<keyword evidence="10" id="KW-1185">Reference proteome</keyword>